<protein>
    <submittedName>
        <fullName evidence="18">Uncharacterized protein</fullName>
    </submittedName>
</protein>
<dbReference type="FunFam" id="3.30.430.20:FF:000003">
    <property type="entry name" value="Cysteine-rich RLK (RECEPTOR-like protein kinase) 10"/>
    <property type="match status" value="1"/>
</dbReference>
<comment type="subcellular location">
    <subcellularLocation>
        <location evidence="1">Membrane</location>
        <topology evidence="1">Single-pass membrane protein</topology>
    </subcellularLocation>
</comment>
<keyword evidence="7 14" id="KW-0547">Nucleotide-binding</keyword>
<name>A0AAF0Q3H0_SOLVR</name>
<dbReference type="AlphaFoldDB" id="A0AAF0Q3H0"/>
<keyword evidence="6" id="KW-0677">Repeat</keyword>
<evidence type="ECO:0000256" key="4">
    <source>
        <dbReference type="ARBA" id="ARBA00022692"/>
    </source>
</evidence>
<keyword evidence="13" id="KW-0325">Glycoprotein</keyword>
<keyword evidence="5 15" id="KW-0732">Signal</keyword>
<evidence type="ECO:0000256" key="7">
    <source>
        <dbReference type="ARBA" id="ARBA00022741"/>
    </source>
</evidence>
<feature type="binding site" evidence="14">
    <location>
        <position position="362"/>
    </location>
    <ligand>
        <name>ATP</name>
        <dbReference type="ChEBI" id="CHEBI:30616"/>
    </ligand>
</feature>
<dbReference type="GO" id="GO:0004674">
    <property type="term" value="F:protein serine/threonine kinase activity"/>
    <property type="evidence" value="ECO:0007669"/>
    <property type="project" value="UniProtKB-KW"/>
</dbReference>
<dbReference type="EMBL" id="CP133613">
    <property type="protein sequence ID" value="WMV16212.1"/>
    <property type="molecule type" value="Genomic_DNA"/>
</dbReference>
<dbReference type="InterPro" id="IPR038408">
    <property type="entry name" value="GNK2_sf"/>
</dbReference>
<evidence type="ECO:0000256" key="2">
    <source>
        <dbReference type="ARBA" id="ARBA00022527"/>
    </source>
</evidence>
<accession>A0AAF0Q3H0</accession>
<dbReference type="InterPro" id="IPR011009">
    <property type="entry name" value="Kinase-like_dom_sf"/>
</dbReference>
<evidence type="ECO:0000256" key="14">
    <source>
        <dbReference type="PROSITE-ProRule" id="PRU10141"/>
    </source>
</evidence>
<dbReference type="GO" id="GO:0005524">
    <property type="term" value="F:ATP binding"/>
    <property type="evidence" value="ECO:0007669"/>
    <property type="project" value="UniProtKB-UniRule"/>
</dbReference>
<dbReference type="FunFam" id="3.30.200.20:FF:000142">
    <property type="entry name" value="Cysteine-rich receptor-like protein kinase 10"/>
    <property type="match status" value="1"/>
</dbReference>
<evidence type="ECO:0000256" key="11">
    <source>
        <dbReference type="ARBA" id="ARBA00023136"/>
    </source>
</evidence>
<dbReference type="PROSITE" id="PS50011">
    <property type="entry name" value="PROTEIN_KINASE_DOM"/>
    <property type="match status" value="1"/>
</dbReference>
<dbReference type="CDD" id="cd23509">
    <property type="entry name" value="Gnk2-like"/>
    <property type="match status" value="2"/>
</dbReference>
<keyword evidence="2" id="KW-0723">Serine/threonine-protein kinase</keyword>
<keyword evidence="10" id="KW-1133">Transmembrane helix</keyword>
<evidence type="ECO:0000259" key="16">
    <source>
        <dbReference type="PROSITE" id="PS50011"/>
    </source>
</evidence>
<keyword evidence="11" id="KW-0472">Membrane</keyword>
<evidence type="ECO:0000256" key="12">
    <source>
        <dbReference type="ARBA" id="ARBA00023170"/>
    </source>
</evidence>
<dbReference type="PROSITE" id="PS00107">
    <property type="entry name" value="PROTEIN_KINASE_ATP"/>
    <property type="match status" value="1"/>
</dbReference>
<keyword evidence="9 14" id="KW-0067">ATP-binding</keyword>
<evidence type="ECO:0000256" key="9">
    <source>
        <dbReference type="ARBA" id="ARBA00022840"/>
    </source>
</evidence>
<gene>
    <name evidence="18" type="ORF">MTR67_009597</name>
</gene>
<evidence type="ECO:0000256" key="15">
    <source>
        <dbReference type="SAM" id="SignalP"/>
    </source>
</evidence>
<keyword evidence="19" id="KW-1185">Reference proteome</keyword>
<feature type="signal peptide" evidence="15">
    <location>
        <begin position="1"/>
        <end position="26"/>
    </location>
</feature>
<organism evidence="18 19">
    <name type="scientific">Solanum verrucosum</name>
    <dbReference type="NCBI Taxonomy" id="315347"/>
    <lineage>
        <taxon>Eukaryota</taxon>
        <taxon>Viridiplantae</taxon>
        <taxon>Streptophyta</taxon>
        <taxon>Embryophyta</taxon>
        <taxon>Tracheophyta</taxon>
        <taxon>Spermatophyta</taxon>
        <taxon>Magnoliopsida</taxon>
        <taxon>eudicotyledons</taxon>
        <taxon>Gunneridae</taxon>
        <taxon>Pentapetalae</taxon>
        <taxon>asterids</taxon>
        <taxon>lamiids</taxon>
        <taxon>Solanales</taxon>
        <taxon>Solanaceae</taxon>
        <taxon>Solanoideae</taxon>
        <taxon>Solaneae</taxon>
        <taxon>Solanum</taxon>
    </lineage>
</organism>
<dbReference type="Gene3D" id="1.10.510.10">
    <property type="entry name" value="Transferase(Phosphotransferase) domain 1"/>
    <property type="match status" value="1"/>
</dbReference>
<dbReference type="PROSITE" id="PS51473">
    <property type="entry name" value="GNK2"/>
    <property type="match status" value="2"/>
</dbReference>
<proteinExistence type="predicted"/>
<feature type="domain" description="Gnk2-homologous" evidence="17">
    <location>
        <begin position="31"/>
        <end position="133"/>
    </location>
</feature>
<evidence type="ECO:0000256" key="5">
    <source>
        <dbReference type="ARBA" id="ARBA00022729"/>
    </source>
</evidence>
<evidence type="ECO:0000313" key="18">
    <source>
        <dbReference type="EMBL" id="WMV16212.1"/>
    </source>
</evidence>
<evidence type="ECO:0000256" key="8">
    <source>
        <dbReference type="ARBA" id="ARBA00022777"/>
    </source>
</evidence>
<dbReference type="Pfam" id="PF01657">
    <property type="entry name" value="Stress-antifung"/>
    <property type="match status" value="2"/>
</dbReference>
<feature type="domain" description="Gnk2-homologous" evidence="17">
    <location>
        <begin position="139"/>
        <end position="247"/>
    </location>
</feature>
<dbReference type="Gene3D" id="3.30.430.20">
    <property type="entry name" value="Gnk2 domain, C-X8-C-X2-C motif"/>
    <property type="match status" value="2"/>
</dbReference>
<evidence type="ECO:0000256" key="6">
    <source>
        <dbReference type="ARBA" id="ARBA00022737"/>
    </source>
</evidence>
<keyword evidence="8" id="KW-0418">Kinase</keyword>
<dbReference type="GO" id="GO:0005886">
    <property type="term" value="C:plasma membrane"/>
    <property type="evidence" value="ECO:0007669"/>
    <property type="project" value="TreeGrafter"/>
</dbReference>
<keyword evidence="12" id="KW-0675">Receptor</keyword>
<keyword evidence="3" id="KW-0808">Transferase</keyword>
<feature type="domain" description="Protein kinase" evidence="16">
    <location>
        <begin position="334"/>
        <end position="559"/>
    </location>
</feature>
<evidence type="ECO:0000256" key="3">
    <source>
        <dbReference type="ARBA" id="ARBA00022679"/>
    </source>
</evidence>
<dbReference type="InterPro" id="IPR001245">
    <property type="entry name" value="Ser-Thr/Tyr_kinase_cat_dom"/>
</dbReference>
<dbReference type="InterPro" id="IPR017441">
    <property type="entry name" value="Protein_kinase_ATP_BS"/>
</dbReference>
<evidence type="ECO:0000256" key="1">
    <source>
        <dbReference type="ARBA" id="ARBA00004167"/>
    </source>
</evidence>
<dbReference type="Pfam" id="PF07714">
    <property type="entry name" value="PK_Tyr_Ser-Thr"/>
    <property type="match status" value="2"/>
</dbReference>
<sequence>MCLSSKLHKSSILIFQFYYLFYLTIAQPDFTFQSPCEGNVTEYPPNGTYHTNLNTILSSLSRNIDSDGFYNATIGQDQDRVSAIAQCRADVELQTCRDCINNATRLILEKCPSKKSAFGIYNLCLIRYSNESFIGTMSTDPRFIYYVLGNFSDPQLFFNQYLTPVLTSLRTRASAGGKRKFAANVFSAPDFQTIHALVQCTADLSAQGCYNCLSAVYSSLTDCECYAKRGNYHLMPSCIVRYEPYSFFNESLLTEAPPPLLSPPQPALLPPPPPPGKVDKTARTVCISVMLMRRLKRKLVNKREVIEGISVDDTSIAESLQYDFSAISAATDNFSNANKLGQGGFGTVYKGKLSNGQEVAVKRLSIDSDQGDLEFKNEVLLVARLQHRNLVRLRGFCFDGTERLLVYEFVPNASLDQFLFEMNPKISDFGMARLFTLDETQGSTTRIVGTYGYMAPEYAMHGQFSVKSDVFSFGVLILEILSGQKNTCFRNGESVEDLLSYALTNWQEGTAANLIDPMFSGSSGLVRDIMRYIHIALLCVQENIGDRPTMTAVVLMLSVASL</sequence>
<dbReference type="PANTHER" id="PTHR27002">
    <property type="entry name" value="RECEPTOR-LIKE SERINE/THREONINE-PROTEIN KINASE SD1-8"/>
    <property type="match status" value="1"/>
</dbReference>
<dbReference type="Proteomes" id="UP001234989">
    <property type="component" value="Chromosome 2"/>
</dbReference>
<dbReference type="Gene3D" id="3.30.200.20">
    <property type="entry name" value="Phosphorylase Kinase, domain 1"/>
    <property type="match status" value="1"/>
</dbReference>
<feature type="chain" id="PRO_5042128685" evidence="15">
    <location>
        <begin position="27"/>
        <end position="562"/>
    </location>
</feature>
<evidence type="ECO:0000259" key="17">
    <source>
        <dbReference type="PROSITE" id="PS51473"/>
    </source>
</evidence>
<evidence type="ECO:0000313" key="19">
    <source>
        <dbReference type="Proteomes" id="UP001234989"/>
    </source>
</evidence>
<dbReference type="SUPFAM" id="SSF56112">
    <property type="entry name" value="Protein kinase-like (PK-like)"/>
    <property type="match status" value="1"/>
</dbReference>
<dbReference type="PANTHER" id="PTHR27002:SF980">
    <property type="entry name" value="CYSTEINE-RICH RECEPTOR-LIKE PROTEIN KINASE 10 ISOFORM X1"/>
    <property type="match status" value="1"/>
</dbReference>
<evidence type="ECO:0000256" key="10">
    <source>
        <dbReference type="ARBA" id="ARBA00022989"/>
    </source>
</evidence>
<dbReference type="InterPro" id="IPR000719">
    <property type="entry name" value="Prot_kinase_dom"/>
</dbReference>
<dbReference type="InterPro" id="IPR002902">
    <property type="entry name" value="GNK2"/>
</dbReference>
<keyword evidence="4" id="KW-0812">Transmembrane</keyword>
<evidence type="ECO:0000256" key="13">
    <source>
        <dbReference type="ARBA" id="ARBA00023180"/>
    </source>
</evidence>
<reference evidence="18" key="1">
    <citation type="submission" date="2023-08" db="EMBL/GenBank/DDBJ databases">
        <title>A de novo genome assembly of Solanum verrucosum Schlechtendal, a Mexican diploid species geographically isolated from the other diploid A-genome species in potato relatives.</title>
        <authorList>
            <person name="Hosaka K."/>
        </authorList>
    </citation>
    <scope>NUCLEOTIDE SEQUENCE</scope>
    <source>
        <tissue evidence="18">Young leaves</tissue>
    </source>
</reference>